<dbReference type="AlphaFoldDB" id="A0A419EZT6"/>
<comment type="function">
    <text evidence="2">Catalyzes the hydrolysis of N-formyl-L-kynurenine to L-kynurenine, the second step in the kynurenine pathway of tryptophan degradation.</text>
</comment>
<evidence type="ECO:0000256" key="8">
    <source>
        <dbReference type="ARBA" id="ARBA00022833"/>
    </source>
</evidence>
<comment type="subunit">
    <text evidence="3">Homodimer.</text>
</comment>
<gene>
    <name evidence="12" type="ORF">C4532_08410</name>
</gene>
<proteinExistence type="predicted"/>
<evidence type="ECO:0000313" key="13">
    <source>
        <dbReference type="Proteomes" id="UP000285961"/>
    </source>
</evidence>
<keyword evidence="8" id="KW-0862">Zinc</keyword>
<dbReference type="EMBL" id="QZKI01000063">
    <property type="protein sequence ID" value="RJP70945.1"/>
    <property type="molecule type" value="Genomic_DNA"/>
</dbReference>
<dbReference type="Proteomes" id="UP000285961">
    <property type="component" value="Unassembled WGS sequence"/>
</dbReference>
<comment type="pathway">
    <text evidence="11">Amino-acid degradation; L-tryptophan degradation via kynurenine pathway; L-kynurenine from L-tryptophan: step 2/2.</text>
</comment>
<evidence type="ECO:0000256" key="3">
    <source>
        <dbReference type="ARBA" id="ARBA00011738"/>
    </source>
</evidence>
<dbReference type="EC" id="3.5.1.9" evidence="4"/>
<evidence type="ECO:0000256" key="4">
    <source>
        <dbReference type="ARBA" id="ARBA00012930"/>
    </source>
</evidence>
<dbReference type="GO" id="GO:0046872">
    <property type="term" value="F:metal ion binding"/>
    <property type="evidence" value="ECO:0007669"/>
    <property type="project" value="UniProtKB-KW"/>
</dbReference>
<dbReference type="Pfam" id="PF04199">
    <property type="entry name" value="Cyclase"/>
    <property type="match status" value="1"/>
</dbReference>
<organism evidence="12 13">
    <name type="scientific">Candidatus Abyssobacteria bacterium SURF_17</name>
    <dbReference type="NCBI Taxonomy" id="2093361"/>
    <lineage>
        <taxon>Bacteria</taxon>
        <taxon>Pseudomonadati</taxon>
        <taxon>Candidatus Hydrogenedentota</taxon>
        <taxon>Candidatus Abyssobacteria</taxon>
    </lineage>
</organism>
<comment type="cofactor">
    <cofactor evidence="1">
        <name>Zn(2+)</name>
        <dbReference type="ChEBI" id="CHEBI:29105"/>
    </cofactor>
</comment>
<evidence type="ECO:0000256" key="11">
    <source>
        <dbReference type="ARBA" id="ARBA00060547"/>
    </source>
</evidence>
<keyword evidence="7" id="KW-0378">Hydrolase</keyword>
<name>A0A419EZT6_9BACT</name>
<keyword evidence="9" id="KW-0823">Tryptophan catabolism</keyword>
<evidence type="ECO:0000256" key="9">
    <source>
        <dbReference type="ARBA" id="ARBA00023079"/>
    </source>
</evidence>
<dbReference type="GO" id="GO:0004061">
    <property type="term" value="F:arylformamidase activity"/>
    <property type="evidence" value="ECO:0007669"/>
    <property type="project" value="UniProtKB-EC"/>
</dbReference>
<dbReference type="PANTHER" id="PTHR31118">
    <property type="entry name" value="CYCLASE-LIKE PROTEIN 2"/>
    <property type="match status" value="1"/>
</dbReference>
<dbReference type="GO" id="GO:0019441">
    <property type="term" value="P:L-tryptophan catabolic process to kynurenine"/>
    <property type="evidence" value="ECO:0007669"/>
    <property type="project" value="InterPro"/>
</dbReference>
<evidence type="ECO:0000256" key="5">
    <source>
        <dbReference type="ARBA" id="ARBA00014889"/>
    </source>
</evidence>
<dbReference type="InterPro" id="IPR007325">
    <property type="entry name" value="KFase/CYL"/>
</dbReference>
<keyword evidence="6" id="KW-0479">Metal-binding</keyword>
<sequence>MKYYDVSVPITAGMPVYEGDPPVEIPRLSSIVHGDLANVSQLVMGAHTGTHVDAPLHFIEGGRAIDEIPLDVLIGPALVVEFNKGTEGISREALIASHCEGQQRVLLKTLNSSLWQAREFRKDFVYLTADASRYLVETGVKLVGIDYLSIERFGAAEPCAHRALLGAGMVILEGLNLSDIRPGRYQLICLPLRIKGGDGSPCRVVLIEE</sequence>
<evidence type="ECO:0000313" key="12">
    <source>
        <dbReference type="EMBL" id="RJP70945.1"/>
    </source>
</evidence>
<evidence type="ECO:0000256" key="7">
    <source>
        <dbReference type="ARBA" id="ARBA00022801"/>
    </source>
</evidence>
<evidence type="ECO:0000256" key="2">
    <source>
        <dbReference type="ARBA" id="ARBA00002204"/>
    </source>
</evidence>
<evidence type="ECO:0000256" key="6">
    <source>
        <dbReference type="ARBA" id="ARBA00022723"/>
    </source>
</evidence>
<dbReference type="PANTHER" id="PTHR31118:SF32">
    <property type="entry name" value="KYNURENINE FORMAMIDASE"/>
    <property type="match status" value="1"/>
</dbReference>
<accession>A0A419EZT6</accession>
<dbReference type="SUPFAM" id="SSF102198">
    <property type="entry name" value="Putative cyclase"/>
    <property type="match status" value="1"/>
</dbReference>
<dbReference type="Gene3D" id="3.50.30.50">
    <property type="entry name" value="Putative cyclase"/>
    <property type="match status" value="1"/>
</dbReference>
<protein>
    <recommendedName>
        <fullName evidence="5">Kynurenine formamidase</fullName>
        <ecNumber evidence="4">3.5.1.9</ecNumber>
    </recommendedName>
</protein>
<dbReference type="InterPro" id="IPR037175">
    <property type="entry name" value="KFase_sf"/>
</dbReference>
<evidence type="ECO:0000256" key="10">
    <source>
        <dbReference type="ARBA" id="ARBA00048496"/>
    </source>
</evidence>
<evidence type="ECO:0000256" key="1">
    <source>
        <dbReference type="ARBA" id="ARBA00001947"/>
    </source>
</evidence>
<reference evidence="12 13" key="1">
    <citation type="journal article" date="2017" name="ISME J.">
        <title>Energy and carbon metabolisms in a deep terrestrial subsurface fluid microbial community.</title>
        <authorList>
            <person name="Momper L."/>
            <person name="Jungbluth S.P."/>
            <person name="Lee M.D."/>
            <person name="Amend J.P."/>
        </authorList>
    </citation>
    <scope>NUCLEOTIDE SEQUENCE [LARGE SCALE GENOMIC DNA]</scope>
    <source>
        <strain evidence="12">SURF_17</strain>
    </source>
</reference>
<comment type="caution">
    <text evidence="12">The sequence shown here is derived from an EMBL/GenBank/DDBJ whole genome shotgun (WGS) entry which is preliminary data.</text>
</comment>
<comment type="catalytic activity">
    <reaction evidence="10">
        <text>N-formyl-L-kynurenine + H2O = L-kynurenine + formate + H(+)</text>
        <dbReference type="Rhea" id="RHEA:13009"/>
        <dbReference type="ChEBI" id="CHEBI:15377"/>
        <dbReference type="ChEBI" id="CHEBI:15378"/>
        <dbReference type="ChEBI" id="CHEBI:15740"/>
        <dbReference type="ChEBI" id="CHEBI:57959"/>
        <dbReference type="ChEBI" id="CHEBI:58629"/>
        <dbReference type="EC" id="3.5.1.9"/>
    </reaction>
</comment>
<dbReference type="FunFam" id="3.50.30.50:FF:000001">
    <property type="entry name" value="Kynurenine formamidase"/>
    <property type="match status" value="1"/>
</dbReference>